<dbReference type="PANTHER" id="PTHR43673">
    <property type="entry name" value="NAD(P)H NITROREDUCTASE YDGI-RELATED"/>
    <property type="match status" value="1"/>
</dbReference>
<feature type="domain" description="Nitroreductase" evidence="4">
    <location>
        <begin position="13"/>
        <end position="188"/>
    </location>
</feature>
<gene>
    <name evidence="5" type="ORF">ACFO26_07785</name>
</gene>
<comment type="similarity">
    <text evidence="1">Belongs to the nitroreductase family.</text>
</comment>
<evidence type="ECO:0000313" key="5">
    <source>
        <dbReference type="EMBL" id="MFC4652809.1"/>
    </source>
</evidence>
<name>A0ABV9JFI1_9LACT</name>
<dbReference type="Gene3D" id="3.40.109.10">
    <property type="entry name" value="NADH Oxidase"/>
    <property type="match status" value="1"/>
</dbReference>
<dbReference type="SUPFAM" id="SSF55469">
    <property type="entry name" value="FMN-dependent nitroreductase-like"/>
    <property type="match status" value="1"/>
</dbReference>
<comment type="caution">
    <text evidence="5">The sequence shown here is derived from an EMBL/GenBank/DDBJ whole genome shotgun (WGS) entry which is preliminary data.</text>
</comment>
<dbReference type="Proteomes" id="UP001595987">
    <property type="component" value="Unassembled WGS sequence"/>
</dbReference>
<accession>A0ABV9JFI1</accession>
<dbReference type="RefSeq" id="WP_213533096.1">
    <property type="nucleotide sequence ID" value="NZ_BOVQ01000001.1"/>
</dbReference>
<dbReference type="Pfam" id="PF00881">
    <property type="entry name" value="Nitroreductase"/>
    <property type="match status" value="1"/>
</dbReference>
<dbReference type="InterPro" id="IPR000415">
    <property type="entry name" value="Nitroreductase-like"/>
</dbReference>
<dbReference type="CDD" id="cd02149">
    <property type="entry name" value="NfsB-like"/>
    <property type="match status" value="1"/>
</dbReference>
<dbReference type="EMBL" id="JBHSGD010000005">
    <property type="protein sequence ID" value="MFC4652809.1"/>
    <property type="molecule type" value="Genomic_DNA"/>
</dbReference>
<evidence type="ECO:0000313" key="6">
    <source>
        <dbReference type="Proteomes" id="UP001595987"/>
    </source>
</evidence>
<protein>
    <submittedName>
        <fullName evidence="5">NAD(P)H-dependent oxidoreductase</fullName>
    </submittedName>
</protein>
<keyword evidence="3" id="KW-0560">Oxidoreductase</keyword>
<dbReference type="InterPro" id="IPR029479">
    <property type="entry name" value="Nitroreductase"/>
</dbReference>
<dbReference type="PANTHER" id="PTHR43673:SF10">
    <property type="entry name" value="NADH DEHYDROGENASE_NAD(P)H NITROREDUCTASE XCC3605-RELATED"/>
    <property type="match status" value="1"/>
</dbReference>
<keyword evidence="2" id="KW-0521">NADP</keyword>
<organism evidence="5 6">
    <name type="scientific">Lactococcus nasutitermitis</name>
    <dbReference type="NCBI Taxonomy" id="1652957"/>
    <lineage>
        <taxon>Bacteria</taxon>
        <taxon>Bacillati</taxon>
        <taxon>Bacillota</taxon>
        <taxon>Bacilli</taxon>
        <taxon>Lactobacillales</taxon>
        <taxon>Streptococcaceae</taxon>
        <taxon>Lactococcus</taxon>
    </lineage>
</organism>
<evidence type="ECO:0000256" key="3">
    <source>
        <dbReference type="ARBA" id="ARBA00023002"/>
    </source>
</evidence>
<evidence type="ECO:0000256" key="2">
    <source>
        <dbReference type="ARBA" id="ARBA00022857"/>
    </source>
</evidence>
<reference evidence="6" key="1">
    <citation type="journal article" date="2019" name="Int. J. Syst. Evol. Microbiol.">
        <title>The Global Catalogue of Microorganisms (GCM) 10K type strain sequencing project: providing services to taxonomists for standard genome sequencing and annotation.</title>
        <authorList>
            <consortium name="The Broad Institute Genomics Platform"/>
            <consortium name="The Broad Institute Genome Sequencing Center for Infectious Disease"/>
            <person name="Wu L."/>
            <person name="Ma J."/>
        </authorList>
    </citation>
    <scope>NUCLEOTIDE SEQUENCE [LARGE SCALE GENOMIC DNA]</scope>
    <source>
        <strain evidence="6">CCUG 63287</strain>
    </source>
</reference>
<evidence type="ECO:0000256" key="1">
    <source>
        <dbReference type="ARBA" id="ARBA00007118"/>
    </source>
</evidence>
<keyword evidence="6" id="KW-1185">Reference proteome</keyword>
<evidence type="ECO:0000259" key="4">
    <source>
        <dbReference type="Pfam" id="PF00881"/>
    </source>
</evidence>
<proteinExistence type="inferred from homology"/>
<dbReference type="InterPro" id="IPR033878">
    <property type="entry name" value="NfsB-like"/>
</dbReference>
<sequence>MESKLLENQQKSRAIRDFDTEKKISNEKWQDLLEIARLAPSSNGLEPWKIIQIDSEKLREKLSTFSPGMTKQLLTADKFIFFTALKFDENYFKHLQEDVHGYDDILFKKWQKNFKRLHNEFLQIDESAWLERQVMLSVGQMVFAAGQLEVDSCIMEGFNTKEITSILEKEGVLNSEKERLTVAVAFGYRKNTPKRPKTRKKLSELLKII</sequence>